<dbReference type="GO" id="GO:0071797">
    <property type="term" value="C:LUBAC complex"/>
    <property type="evidence" value="ECO:0007669"/>
    <property type="project" value="TreeGrafter"/>
</dbReference>
<dbReference type="Pfam" id="PF13639">
    <property type="entry name" value="zf-RING_2"/>
    <property type="match status" value="1"/>
</dbReference>
<feature type="domain" description="RING-type" evidence="17">
    <location>
        <begin position="245"/>
        <end position="473"/>
    </location>
</feature>
<dbReference type="InterPro" id="IPR017907">
    <property type="entry name" value="Znf_RING_CS"/>
</dbReference>
<organism evidence="18 19">
    <name type="scientific">Bucco capensis</name>
    <name type="common">collared puffbird</name>
    <dbReference type="NCBI Taxonomy" id="135168"/>
    <lineage>
        <taxon>Eukaryota</taxon>
        <taxon>Metazoa</taxon>
        <taxon>Chordata</taxon>
        <taxon>Craniata</taxon>
        <taxon>Vertebrata</taxon>
        <taxon>Euteleostomi</taxon>
        <taxon>Archelosauria</taxon>
        <taxon>Archosauria</taxon>
        <taxon>Dinosauria</taxon>
        <taxon>Saurischia</taxon>
        <taxon>Theropoda</taxon>
        <taxon>Coelurosauria</taxon>
        <taxon>Aves</taxon>
        <taxon>Neognathae</taxon>
        <taxon>Neoaves</taxon>
        <taxon>Telluraves</taxon>
        <taxon>Coraciimorphae</taxon>
        <taxon>Piciformes</taxon>
        <taxon>Bucconidae</taxon>
        <taxon>Bucco</taxon>
    </lineage>
</organism>
<dbReference type="PROSITE" id="PS50199">
    <property type="entry name" value="ZF_RANBP2_2"/>
    <property type="match status" value="1"/>
</dbReference>
<comment type="pathway">
    <text evidence="2">Protein modification; protein ubiquitination.</text>
</comment>
<dbReference type="FunFam" id="1.20.120.1750:FF:000012">
    <property type="entry name" value="ranBP-type and C3HC4-type zinc finger-containing protein 1 isoform X1"/>
    <property type="match status" value="1"/>
</dbReference>
<dbReference type="UniPathway" id="UPA00143"/>
<dbReference type="Gene3D" id="3.30.40.10">
    <property type="entry name" value="Zinc/RING finger domain, C3HC4 (zinc finger)"/>
    <property type="match status" value="1"/>
</dbReference>
<dbReference type="EC" id="2.3.2.31" evidence="4"/>
<dbReference type="AlphaFoldDB" id="A0A7K9H7C6"/>
<dbReference type="CDD" id="cd20358">
    <property type="entry name" value="Rcat_RBR_HOIL1"/>
    <property type="match status" value="1"/>
</dbReference>
<dbReference type="CDD" id="cd20345">
    <property type="entry name" value="BRcat_RBR_HOIL1"/>
    <property type="match status" value="1"/>
</dbReference>
<comment type="similarity">
    <text evidence="3">Belongs to the RBR family.</text>
</comment>
<keyword evidence="9" id="KW-0677">Repeat</keyword>
<name>A0A7K9H7C6_9PICI</name>
<dbReference type="Pfam" id="PF00240">
    <property type="entry name" value="ubiquitin"/>
    <property type="match status" value="1"/>
</dbReference>
<dbReference type="GO" id="GO:0043130">
    <property type="term" value="F:ubiquitin binding"/>
    <property type="evidence" value="ECO:0007669"/>
    <property type="project" value="TreeGrafter"/>
</dbReference>
<dbReference type="InterPro" id="IPR000626">
    <property type="entry name" value="Ubiquitin-like_dom"/>
</dbReference>
<comment type="caution">
    <text evidence="18">The sequence shown here is derived from an EMBL/GenBank/DDBJ whole genome shotgun (WGS) entry which is preliminary data.</text>
</comment>
<dbReference type="CDD" id="cd16633">
    <property type="entry name" value="mRING-HC-C3HC3D_RBR_HOIL1"/>
    <property type="match status" value="1"/>
</dbReference>
<sequence length="477" mass="53332">EDLALQLAQAIESGDEEVASSCAVSLARQQATLSILLKESNYPSEEINMKVGVEDATSSASITLRVRPQCTIGKLKEQVFQELGFPPAVQCWIVGQCLCRDERSLSSYGVRGDGDPAFLYLLSASEAQLCPQQQEQAQLLLASLSSQPGPAAPSLPGPAASTGWSCPKCTFINKPTRPGCEMCSSERPEDYVVPGGYKPDETELWRMQQEQEGIRQYQQALETERLKNFQQLLQLEEEVLVPNQELLECLICYQQVAPGEGVLLRECLHNFCRECLRQLINYSEEPEVSCPYRDDSYACSSHLQEREIRALVSAEEYRRFLERGLALAERRSANSFHCRRRDCRGWCICDEALSHFRCPICQALNCLPCKAIHEGKSCRQYQEELKAKAQNDSAAQQTNDMLQTLVQLGEAMHCPTCMIIVQKKDGCDWIRCTVCQTEICWVTKGPRWGPGGPGDTSGGCRCNVNGQRCHPQCQNCH</sequence>
<evidence type="ECO:0000256" key="8">
    <source>
        <dbReference type="ARBA" id="ARBA00022723"/>
    </source>
</evidence>
<evidence type="ECO:0000256" key="9">
    <source>
        <dbReference type="ARBA" id="ARBA00022737"/>
    </source>
</evidence>
<keyword evidence="11" id="KW-0833">Ubl conjugation pathway</keyword>
<evidence type="ECO:0000256" key="6">
    <source>
        <dbReference type="ARBA" id="ARBA00022553"/>
    </source>
</evidence>
<keyword evidence="12" id="KW-0862">Zinc</keyword>
<dbReference type="PANTHER" id="PTHR22770">
    <property type="entry name" value="UBIQUITIN CONJUGATING ENZYME 7 INTERACTING PROTEIN-RELATED"/>
    <property type="match status" value="1"/>
</dbReference>
<dbReference type="InterPro" id="IPR029071">
    <property type="entry name" value="Ubiquitin-like_domsf"/>
</dbReference>
<dbReference type="InterPro" id="IPR036443">
    <property type="entry name" value="Znf_RanBP2_sf"/>
</dbReference>
<dbReference type="Gene3D" id="3.10.20.90">
    <property type="entry name" value="Phosphatidylinositol 3-kinase Catalytic Subunit, Chain A, domain 1"/>
    <property type="match status" value="1"/>
</dbReference>
<dbReference type="InterPro" id="IPR013083">
    <property type="entry name" value="Znf_RING/FYVE/PHD"/>
</dbReference>
<evidence type="ECO:0000256" key="11">
    <source>
        <dbReference type="ARBA" id="ARBA00022786"/>
    </source>
</evidence>
<keyword evidence="8" id="KW-0479">Metal-binding</keyword>
<accession>A0A7K9H7C6</accession>
<evidence type="ECO:0000259" key="15">
    <source>
        <dbReference type="PROSITE" id="PS50089"/>
    </source>
</evidence>
<dbReference type="InterPro" id="IPR047559">
    <property type="entry name" value="HOIL1_RBR_mRING-HC-C3HC3D"/>
</dbReference>
<dbReference type="PROSITE" id="PS00518">
    <property type="entry name" value="ZF_RING_1"/>
    <property type="match status" value="1"/>
</dbReference>
<keyword evidence="6" id="KW-0597">Phosphoprotein</keyword>
<dbReference type="InterPro" id="IPR047558">
    <property type="entry name" value="BRcat_RBR_HOIL1"/>
</dbReference>
<evidence type="ECO:0000256" key="3">
    <source>
        <dbReference type="ARBA" id="ARBA00008278"/>
    </source>
</evidence>
<dbReference type="InterPro" id="IPR044066">
    <property type="entry name" value="TRIAD_supradom"/>
</dbReference>
<dbReference type="PROSITE" id="PS50053">
    <property type="entry name" value="UBIQUITIN_2"/>
    <property type="match status" value="1"/>
</dbReference>
<protein>
    <recommendedName>
        <fullName evidence="5">RanBP-type and C3HC4-type zinc finger-containing protein 1</fullName>
        <ecNumber evidence="4">2.3.2.31</ecNumber>
    </recommendedName>
</protein>
<feature type="domain" description="Ubiquitin-like" evidence="14">
    <location>
        <begin position="49"/>
        <end position="110"/>
    </location>
</feature>
<evidence type="ECO:0000256" key="13">
    <source>
        <dbReference type="PROSITE-ProRule" id="PRU00322"/>
    </source>
</evidence>
<evidence type="ECO:0000256" key="1">
    <source>
        <dbReference type="ARBA" id="ARBA00001798"/>
    </source>
</evidence>
<dbReference type="EMBL" id="VWZO01000274">
    <property type="protein sequence ID" value="NXH09366.1"/>
    <property type="molecule type" value="Genomic_DNA"/>
</dbReference>
<dbReference type="SMART" id="SM00547">
    <property type="entry name" value="ZnF_RBZ"/>
    <property type="match status" value="1"/>
</dbReference>
<feature type="non-terminal residue" evidence="18">
    <location>
        <position position="1"/>
    </location>
</feature>
<keyword evidence="19" id="KW-1185">Reference proteome</keyword>
<dbReference type="OrthoDB" id="261960at2759"/>
<gene>
    <name evidence="18" type="primary">Rbck1</name>
    <name evidence="18" type="ORF">BUCCAP_R14993</name>
</gene>
<dbReference type="Pfam" id="PF00641">
    <property type="entry name" value="Zn_ribbon_RanBP"/>
    <property type="match status" value="1"/>
</dbReference>
<feature type="domain" description="RING-type" evidence="15">
    <location>
        <begin position="249"/>
        <end position="291"/>
    </location>
</feature>
<dbReference type="SUPFAM" id="SSF54236">
    <property type="entry name" value="Ubiquitin-like"/>
    <property type="match status" value="1"/>
</dbReference>
<dbReference type="Proteomes" id="UP000534107">
    <property type="component" value="Unassembled WGS sequence"/>
</dbReference>
<evidence type="ECO:0000256" key="10">
    <source>
        <dbReference type="ARBA" id="ARBA00022771"/>
    </source>
</evidence>
<dbReference type="SUPFAM" id="SSF57850">
    <property type="entry name" value="RING/U-box"/>
    <property type="match status" value="3"/>
</dbReference>
<dbReference type="GO" id="GO:0097039">
    <property type="term" value="P:protein linear polyubiquitination"/>
    <property type="evidence" value="ECO:0007669"/>
    <property type="project" value="TreeGrafter"/>
</dbReference>
<dbReference type="Gene3D" id="2.30.30.380">
    <property type="entry name" value="Zn-finger domain of Sec23/24"/>
    <property type="match status" value="1"/>
</dbReference>
<dbReference type="FunFam" id="2.30.30.380:FF:000007">
    <property type="entry name" value="RanBP-type and C3HC4-type zinc finger-containing protein 1"/>
    <property type="match status" value="1"/>
</dbReference>
<evidence type="ECO:0000259" key="17">
    <source>
        <dbReference type="PROSITE" id="PS51873"/>
    </source>
</evidence>
<evidence type="ECO:0000256" key="12">
    <source>
        <dbReference type="ARBA" id="ARBA00022833"/>
    </source>
</evidence>
<evidence type="ECO:0000313" key="19">
    <source>
        <dbReference type="Proteomes" id="UP000534107"/>
    </source>
</evidence>
<evidence type="ECO:0000259" key="14">
    <source>
        <dbReference type="PROSITE" id="PS50053"/>
    </source>
</evidence>
<dbReference type="GO" id="GO:0043161">
    <property type="term" value="P:proteasome-mediated ubiquitin-dependent protein catabolic process"/>
    <property type="evidence" value="ECO:0007669"/>
    <property type="project" value="TreeGrafter"/>
</dbReference>
<reference evidence="18 19" key="1">
    <citation type="submission" date="2019-09" db="EMBL/GenBank/DDBJ databases">
        <title>Bird 10,000 Genomes (B10K) Project - Family phase.</title>
        <authorList>
            <person name="Zhang G."/>
        </authorList>
    </citation>
    <scope>NUCLEOTIDE SEQUENCE [LARGE SCALE GENOMIC DNA]</scope>
    <source>
        <strain evidence="18">B10K-DU-001-16</strain>
        <tissue evidence="18">Muscle</tissue>
    </source>
</reference>
<dbReference type="GO" id="GO:0009893">
    <property type="term" value="P:positive regulation of metabolic process"/>
    <property type="evidence" value="ECO:0007669"/>
    <property type="project" value="UniProtKB-ARBA"/>
</dbReference>
<keyword evidence="10 13" id="KW-0863">Zinc-finger</keyword>
<dbReference type="InterPro" id="IPR051628">
    <property type="entry name" value="LUBAC_E3_Ligases"/>
</dbReference>
<comment type="catalytic activity">
    <reaction evidence="1">
        <text>[E2 ubiquitin-conjugating enzyme]-S-ubiquitinyl-L-cysteine + [acceptor protein]-L-lysine = [E2 ubiquitin-conjugating enzyme]-L-cysteine + [acceptor protein]-N(6)-ubiquitinyl-L-lysine.</text>
        <dbReference type="EC" id="2.3.2.31"/>
    </reaction>
</comment>
<dbReference type="InterPro" id="IPR047557">
    <property type="entry name" value="Rcat_RBR_HOIL1"/>
</dbReference>
<feature type="domain" description="RanBP2-type" evidence="16">
    <location>
        <begin position="160"/>
        <end position="189"/>
    </location>
</feature>
<evidence type="ECO:0000256" key="7">
    <source>
        <dbReference type="ARBA" id="ARBA00022679"/>
    </source>
</evidence>
<dbReference type="Pfam" id="PF25393">
    <property type="entry name" value="LTM"/>
    <property type="match status" value="1"/>
</dbReference>
<dbReference type="GO" id="GO:0008270">
    <property type="term" value="F:zinc ion binding"/>
    <property type="evidence" value="ECO:0007669"/>
    <property type="project" value="UniProtKB-KW"/>
</dbReference>
<dbReference type="InterPro" id="IPR001876">
    <property type="entry name" value="Znf_RanBP2"/>
</dbReference>
<dbReference type="GO" id="GO:0043123">
    <property type="term" value="P:positive regulation of canonical NF-kappaB signal transduction"/>
    <property type="evidence" value="ECO:0007669"/>
    <property type="project" value="TreeGrafter"/>
</dbReference>
<evidence type="ECO:0000256" key="2">
    <source>
        <dbReference type="ARBA" id="ARBA00004906"/>
    </source>
</evidence>
<dbReference type="PANTHER" id="PTHR22770:SF45">
    <property type="entry name" value="RANBP-TYPE AND C3HC4-TYPE ZINC FINGER-CONTAINING PROTEIN 1"/>
    <property type="match status" value="1"/>
</dbReference>
<dbReference type="SUPFAM" id="SSF90209">
    <property type="entry name" value="Ran binding protein zinc finger-like"/>
    <property type="match status" value="1"/>
</dbReference>
<dbReference type="PROSITE" id="PS01358">
    <property type="entry name" value="ZF_RANBP2_1"/>
    <property type="match status" value="1"/>
</dbReference>
<dbReference type="InterPro" id="IPR057468">
    <property type="entry name" value="HOIL-1/Sharpin_LTM"/>
</dbReference>
<dbReference type="FunFam" id="3.30.40.10:FF:000137">
    <property type="entry name" value="RanBP-type and C3HC4-type zinc finger-containing protein 1"/>
    <property type="match status" value="1"/>
</dbReference>
<evidence type="ECO:0000256" key="4">
    <source>
        <dbReference type="ARBA" id="ARBA00012251"/>
    </source>
</evidence>
<dbReference type="PROSITE" id="PS51873">
    <property type="entry name" value="TRIAD"/>
    <property type="match status" value="1"/>
</dbReference>
<evidence type="ECO:0000313" key="18">
    <source>
        <dbReference type="EMBL" id="NXH09366.1"/>
    </source>
</evidence>
<dbReference type="PROSITE" id="PS50089">
    <property type="entry name" value="ZF_RING_2"/>
    <property type="match status" value="1"/>
</dbReference>
<evidence type="ECO:0000256" key="5">
    <source>
        <dbReference type="ARBA" id="ARBA00017887"/>
    </source>
</evidence>
<evidence type="ECO:0000259" key="16">
    <source>
        <dbReference type="PROSITE" id="PS50199"/>
    </source>
</evidence>
<dbReference type="InterPro" id="IPR001841">
    <property type="entry name" value="Znf_RING"/>
</dbReference>
<keyword evidence="7" id="KW-0808">Transferase</keyword>
<dbReference type="GO" id="GO:0061630">
    <property type="term" value="F:ubiquitin protein ligase activity"/>
    <property type="evidence" value="ECO:0007669"/>
    <property type="project" value="UniProtKB-EC"/>
</dbReference>
<dbReference type="FunFam" id="3.10.20.90:FF:000130">
    <property type="entry name" value="SHANK-associated RH domain interactor"/>
    <property type="match status" value="1"/>
</dbReference>
<dbReference type="CDD" id="cd01799">
    <property type="entry name" value="Ubl_HOIL1"/>
    <property type="match status" value="1"/>
</dbReference>
<feature type="non-terminal residue" evidence="18">
    <location>
        <position position="477"/>
    </location>
</feature>
<proteinExistence type="inferred from homology"/>